<comment type="caution">
    <text evidence="4">The sequence shown here is derived from an EMBL/GenBank/DDBJ whole genome shotgun (WGS) entry which is preliminary data.</text>
</comment>
<gene>
    <name evidence="4" type="ORF">A3Q56_01126</name>
</gene>
<dbReference type="Proteomes" id="UP000078046">
    <property type="component" value="Unassembled WGS sequence"/>
</dbReference>
<name>A0A177BC47_9BILA</name>
<dbReference type="PROSITE" id="PS50841">
    <property type="entry name" value="DIX"/>
    <property type="match status" value="1"/>
</dbReference>
<feature type="domain" description="DIX" evidence="3">
    <location>
        <begin position="319"/>
        <end position="402"/>
    </location>
</feature>
<accession>A0A177BC47</accession>
<dbReference type="Pfam" id="PF00778">
    <property type="entry name" value="DIX"/>
    <property type="match status" value="1"/>
</dbReference>
<dbReference type="AlphaFoldDB" id="A0A177BC47"/>
<proteinExistence type="predicted"/>
<dbReference type="InterPro" id="IPR029071">
    <property type="entry name" value="Ubiquitin-like_domsf"/>
</dbReference>
<evidence type="ECO:0000313" key="5">
    <source>
        <dbReference type="Proteomes" id="UP000078046"/>
    </source>
</evidence>
<dbReference type="SUPFAM" id="SSF54236">
    <property type="entry name" value="Ubiquitin-like"/>
    <property type="match status" value="1"/>
</dbReference>
<evidence type="ECO:0000259" key="3">
    <source>
        <dbReference type="PROSITE" id="PS50841"/>
    </source>
</evidence>
<dbReference type="InterPro" id="IPR038207">
    <property type="entry name" value="DIX_dom_sf"/>
</dbReference>
<dbReference type="InterPro" id="IPR001158">
    <property type="entry name" value="DIX"/>
</dbReference>
<sequence length="411" mass="48077">MNSPSDIHETEDTKIKNINYTEKKHEITPESSVCDAFKRHYRDSGVSNDTTGFFNSSNETNMNNVYQKFLKNKQIRTRNTTSLTTIGEEILTDVKFIQNLSSELNILKDNFNLKNHKNQILSMRKGLIKSNDECTNLKSVNACLTSLLENERNTCCKLRKEVEEYKFENKNIRQTCNCTEKLLQNSQRAVSQLNKIIQIKDREIDKTKATIQCHIEKRRQESEKNALEFIKLTKEIRKIDNKREKLASIVRDQQEELEKFSKIVNEYQYHEYNQFLKSPIKLSPKTHNISLKSSNEDLICTNFPYVPNVSYNSQEILTTTPTTQPIPVNISPSSIKHIIDVDKRHMLTLRDLKSRIKHNSKTKYIFLAYDEDVGQYKYEISDDSDNVPVVNNSVYCWVKNKNTNSLYLFRM</sequence>
<evidence type="ECO:0000313" key="4">
    <source>
        <dbReference type="EMBL" id="OAF71091.1"/>
    </source>
</evidence>
<keyword evidence="1 2" id="KW-0879">Wnt signaling pathway</keyword>
<dbReference type="Gene3D" id="2.40.240.130">
    <property type="match status" value="1"/>
</dbReference>
<protein>
    <recommendedName>
        <fullName evidence="3">DIX domain-containing protein</fullName>
    </recommendedName>
</protein>
<evidence type="ECO:0000256" key="2">
    <source>
        <dbReference type="PROSITE-ProRule" id="PRU00069"/>
    </source>
</evidence>
<organism evidence="4 5">
    <name type="scientific">Intoshia linei</name>
    <dbReference type="NCBI Taxonomy" id="1819745"/>
    <lineage>
        <taxon>Eukaryota</taxon>
        <taxon>Metazoa</taxon>
        <taxon>Spiralia</taxon>
        <taxon>Lophotrochozoa</taxon>
        <taxon>Mesozoa</taxon>
        <taxon>Orthonectida</taxon>
        <taxon>Rhopaluridae</taxon>
        <taxon>Intoshia</taxon>
    </lineage>
</organism>
<dbReference type="EMBL" id="LWCA01000081">
    <property type="protein sequence ID" value="OAF71091.1"/>
    <property type="molecule type" value="Genomic_DNA"/>
</dbReference>
<evidence type="ECO:0000256" key="1">
    <source>
        <dbReference type="ARBA" id="ARBA00022687"/>
    </source>
</evidence>
<dbReference type="GO" id="GO:0016055">
    <property type="term" value="P:Wnt signaling pathway"/>
    <property type="evidence" value="ECO:0007669"/>
    <property type="project" value="UniProtKB-KW"/>
</dbReference>
<reference evidence="4 5" key="1">
    <citation type="submission" date="2016-04" db="EMBL/GenBank/DDBJ databases">
        <title>The genome of Intoshia linei affirms orthonectids as highly simplified spiralians.</title>
        <authorList>
            <person name="Mikhailov K.V."/>
            <person name="Slusarev G.S."/>
            <person name="Nikitin M.A."/>
            <person name="Logacheva M.D."/>
            <person name="Penin A."/>
            <person name="Aleoshin V."/>
            <person name="Panchin Y.V."/>
        </authorList>
    </citation>
    <scope>NUCLEOTIDE SEQUENCE [LARGE SCALE GENOMIC DNA]</scope>
    <source>
        <strain evidence="4">Intl2013</strain>
        <tissue evidence="4">Whole animal</tissue>
    </source>
</reference>
<keyword evidence="5" id="KW-1185">Reference proteome</keyword>